<keyword evidence="6 22" id="KW-0812">Transmembrane</keyword>
<dbReference type="InterPro" id="IPR008250">
    <property type="entry name" value="ATPase_P-typ_transduc_dom_A_sf"/>
</dbReference>
<dbReference type="PROSITE" id="PS00154">
    <property type="entry name" value="ATPASE_E1_E2"/>
    <property type="match status" value="1"/>
</dbReference>
<dbReference type="SFLD" id="SFLDS00003">
    <property type="entry name" value="Haloacid_Dehalogenase"/>
    <property type="match status" value="1"/>
</dbReference>
<dbReference type="Pfam" id="PF08282">
    <property type="entry name" value="Hydrolase_3"/>
    <property type="match status" value="1"/>
</dbReference>
<evidence type="ECO:0000256" key="16">
    <source>
        <dbReference type="ARBA" id="ARBA00023136"/>
    </source>
</evidence>
<keyword evidence="4" id="KW-1003">Cell membrane</keyword>
<reference evidence="24 25" key="1">
    <citation type="submission" date="2019-01" db="EMBL/GenBank/DDBJ databases">
        <title>Intercellular communication is required for trap formation in the nematode-trapping fungus Duddingtonia flagrans.</title>
        <authorList>
            <person name="Youssar L."/>
            <person name="Wernet V."/>
            <person name="Hensel N."/>
            <person name="Hildebrandt H.-G."/>
            <person name="Fischer R."/>
        </authorList>
    </citation>
    <scope>NUCLEOTIDE SEQUENCE [LARGE SCALE GENOMIC DNA]</scope>
    <source>
        <strain evidence="24 25">CBS H-5679</strain>
    </source>
</reference>
<keyword evidence="7" id="KW-0479">Metal-binding</keyword>
<dbReference type="Proteomes" id="UP000283090">
    <property type="component" value="Unassembled WGS sequence"/>
</dbReference>
<feature type="transmembrane region" description="Helical" evidence="22">
    <location>
        <begin position="293"/>
        <end position="314"/>
    </location>
</feature>
<dbReference type="Pfam" id="PF13246">
    <property type="entry name" value="Cation_ATPase"/>
    <property type="match status" value="1"/>
</dbReference>
<dbReference type="SFLD" id="SFLDG00002">
    <property type="entry name" value="C1.7:_P-type_atpase_like"/>
    <property type="match status" value="1"/>
</dbReference>
<dbReference type="GO" id="GO:0046872">
    <property type="term" value="F:metal ion binding"/>
    <property type="evidence" value="ECO:0007669"/>
    <property type="project" value="UniProtKB-KW"/>
</dbReference>
<evidence type="ECO:0000256" key="14">
    <source>
        <dbReference type="ARBA" id="ARBA00023053"/>
    </source>
</evidence>
<dbReference type="SFLD" id="SFLDF00027">
    <property type="entry name" value="p-type_atpase"/>
    <property type="match status" value="1"/>
</dbReference>
<evidence type="ECO:0000256" key="7">
    <source>
        <dbReference type="ARBA" id="ARBA00022723"/>
    </source>
</evidence>
<dbReference type="GO" id="GO:0005524">
    <property type="term" value="F:ATP binding"/>
    <property type="evidence" value="ECO:0007669"/>
    <property type="project" value="UniProtKB-KW"/>
</dbReference>
<dbReference type="Pfam" id="PF00689">
    <property type="entry name" value="Cation_ATPase_C"/>
    <property type="match status" value="1"/>
</dbReference>
<dbReference type="InterPro" id="IPR044492">
    <property type="entry name" value="P_typ_ATPase_HD_dom"/>
</dbReference>
<dbReference type="InterPro" id="IPR004014">
    <property type="entry name" value="ATPase_P-typ_cation-transptr_N"/>
</dbReference>
<dbReference type="GO" id="GO:0016887">
    <property type="term" value="F:ATP hydrolysis activity"/>
    <property type="evidence" value="ECO:0007669"/>
    <property type="project" value="InterPro"/>
</dbReference>
<dbReference type="InterPro" id="IPR006414">
    <property type="entry name" value="P-type_ATPase_IID"/>
</dbReference>
<keyword evidence="15" id="KW-0406">Ion transport</keyword>
<dbReference type="Gene3D" id="2.70.150.10">
    <property type="entry name" value="Calcium-transporting ATPase, cytoplasmic transduction domain A"/>
    <property type="match status" value="1"/>
</dbReference>
<dbReference type="Pfam" id="PF00690">
    <property type="entry name" value="Cation_ATPase_N"/>
    <property type="match status" value="1"/>
</dbReference>
<dbReference type="InterPro" id="IPR036412">
    <property type="entry name" value="HAD-like_sf"/>
</dbReference>
<keyword evidence="5" id="KW-0633">Potassium transport</keyword>
<dbReference type="OrthoDB" id="3352408at2759"/>
<dbReference type="PRINTS" id="PR00119">
    <property type="entry name" value="CATATPASE"/>
</dbReference>
<dbReference type="NCBIfam" id="TIGR01494">
    <property type="entry name" value="ATPase_P-type"/>
    <property type="match status" value="2"/>
</dbReference>
<evidence type="ECO:0000256" key="21">
    <source>
        <dbReference type="ARBA" id="ARBA00049499"/>
    </source>
</evidence>
<keyword evidence="17" id="KW-0739">Sodium transport</keyword>
<dbReference type="STRING" id="97331.A0A437AGF0"/>
<dbReference type="Gene3D" id="1.20.1110.10">
    <property type="entry name" value="Calcium-transporting ATPase, transmembrane domain"/>
    <property type="match status" value="3"/>
</dbReference>
<comment type="caution">
    <text evidence="24">The sequence shown here is derived from an EMBL/GenBank/DDBJ whole genome shotgun (WGS) entry which is preliminary data.</text>
</comment>
<dbReference type="NCBIfam" id="TIGR01523">
    <property type="entry name" value="ATPase-IID_K-Na"/>
    <property type="match status" value="1"/>
</dbReference>
<evidence type="ECO:0000256" key="3">
    <source>
        <dbReference type="ARBA" id="ARBA00022448"/>
    </source>
</evidence>
<evidence type="ECO:0000259" key="23">
    <source>
        <dbReference type="SMART" id="SM00831"/>
    </source>
</evidence>
<gene>
    <name evidence="24" type="ORF">DFL_001197</name>
</gene>
<dbReference type="SUPFAM" id="SSF81653">
    <property type="entry name" value="Calcium ATPase, transduction domain A"/>
    <property type="match status" value="1"/>
</dbReference>
<dbReference type="SUPFAM" id="SSF56784">
    <property type="entry name" value="HAD-like"/>
    <property type="match status" value="1"/>
</dbReference>
<dbReference type="EC" id="7.2.2.3" evidence="19"/>
<comment type="subcellular location">
    <subcellularLocation>
        <location evidence="2">Cell membrane</location>
        <topology evidence="2">Multi-pass membrane protein</topology>
    </subcellularLocation>
</comment>
<dbReference type="InterPro" id="IPR059000">
    <property type="entry name" value="ATPase_P-type_domA"/>
</dbReference>
<evidence type="ECO:0000256" key="11">
    <source>
        <dbReference type="ARBA" id="ARBA00022958"/>
    </source>
</evidence>
<dbReference type="GO" id="GO:0006813">
    <property type="term" value="P:potassium ion transport"/>
    <property type="evidence" value="ECO:0007669"/>
    <property type="project" value="UniProtKB-KW"/>
</dbReference>
<evidence type="ECO:0000256" key="13">
    <source>
        <dbReference type="ARBA" id="ARBA00022989"/>
    </source>
</evidence>
<evidence type="ECO:0000256" key="20">
    <source>
        <dbReference type="ARBA" id="ARBA00048599"/>
    </source>
</evidence>
<dbReference type="SMART" id="SM00831">
    <property type="entry name" value="Cation_ATPase_N"/>
    <property type="match status" value="1"/>
</dbReference>
<proteinExistence type="inferred from homology"/>
<dbReference type="FunFam" id="3.40.50.1000:FF:000047">
    <property type="entry name" value="Sodium P-type ATPase"/>
    <property type="match status" value="1"/>
</dbReference>
<comment type="catalytic activity">
    <reaction evidence="20">
        <text>K(+)(in) + ATP + H2O = K(+)(out) + ADP + phosphate + H(+)</text>
        <dbReference type="Rhea" id="RHEA:75815"/>
        <dbReference type="ChEBI" id="CHEBI:15377"/>
        <dbReference type="ChEBI" id="CHEBI:15378"/>
        <dbReference type="ChEBI" id="CHEBI:29103"/>
        <dbReference type="ChEBI" id="CHEBI:30616"/>
        <dbReference type="ChEBI" id="CHEBI:43474"/>
        <dbReference type="ChEBI" id="CHEBI:456216"/>
    </reaction>
</comment>
<evidence type="ECO:0000313" key="25">
    <source>
        <dbReference type="Proteomes" id="UP000283090"/>
    </source>
</evidence>
<accession>A0A437AGF0</accession>
<feature type="transmembrane region" description="Helical" evidence="22">
    <location>
        <begin position="320"/>
        <end position="345"/>
    </location>
</feature>
<dbReference type="FunFam" id="1.20.1110.10:FF:000015">
    <property type="entry name" value="Sodium ion P-type ATPase"/>
    <property type="match status" value="1"/>
</dbReference>
<dbReference type="InterPro" id="IPR023299">
    <property type="entry name" value="ATPase_P-typ_cyto_dom_N"/>
</dbReference>
<organism evidence="24 25">
    <name type="scientific">Arthrobotrys flagrans</name>
    <name type="common">Nematode-trapping fungus</name>
    <name type="synonym">Trichothecium flagrans</name>
    <dbReference type="NCBI Taxonomy" id="97331"/>
    <lineage>
        <taxon>Eukaryota</taxon>
        <taxon>Fungi</taxon>
        <taxon>Dikarya</taxon>
        <taxon>Ascomycota</taxon>
        <taxon>Pezizomycotina</taxon>
        <taxon>Orbiliomycetes</taxon>
        <taxon>Orbiliales</taxon>
        <taxon>Orbiliaceae</taxon>
        <taxon>Arthrobotrys</taxon>
    </lineage>
</organism>
<evidence type="ECO:0000256" key="5">
    <source>
        <dbReference type="ARBA" id="ARBA00022538"/>
    </source>
</evidence>
<keyword evidence="25" id="KW-1185">Reference proteome</keyword>
<evidence type="ECO:0000256" key="17">
    <source>
        <dbReference type="ARBA" id="ARBA00023201"/>
    </source>
</evidence>
<evidence type="ECO:0000256" key="10">
    <source>
        <dbReference type="ARBA" id="ARBA00022842"/>
    </source>
</evidence>
<dbReference type="GO" id="GO:0008554">
    <property type="term" value="F:P-type sodium transporter activity"/>
    <property type="evidence" value="ECO:0007669"/>
    <property type="project" value="UniProtKB-EC"/>
</dbReference>
<dbReference type="EMBL" id="SAEB01000001">
    <property type="protein sequence ID" value="RVD90222.1"/>
    <property type="molecule type" value="Genomic_DNA"/>
</dbReference>
<evidence type="ECO:0000256" key="8">
    <source>
        <dbReference type="ARBA" id="ARBA00022741"/>
    </source>
</evidence>
<comment type="cofactor">
    <cofactor evidence="1">
        <name>Mg(2+)</name>
        <dbReference type="ChEBI" id="CHEBI:18420"/>
    </cofactor>
</comment>
<dbReference type="InterPro" id="IPR023298">
    <property type="entry name" value="ATPase_P-typ_TM_dom_sf"/>
</dbReference>
<keyword evidence="3" id="KW-0813">Transport</keyword>
<evidence type="ECO:0000256" key="4">
    <source>
        <dbReference type="ARBA" id="ARBA00022475"/>
    </source>
</evidence>
<keyword evidence="16 22" id="KW-0472">Membrane</keyword>
<evidence type="ECO:0000256" key="18">
    <source>
        <dbReference type="ARBA" id="ARBA00035017"/>
    </source>
</evidence>
<keyword evidence="9" id="KW-0067">ATP-binding</keyword>
<dbReference type="VEuPathDB" id="FungiDB:DFL_001197"/>
<dbReference type="FunFam" id="3.40.1110.10:FF:000039">
    <property type="entry name" value="Sodium P-type ATPase"/>
    <property type="match status" value="1"/>
</dbReference>
<dbReference type="RefSeq" id="XP_067495766.1">
    <property type="nucleotide sequence ID" value="XM_067629779.1"/>
</dbReference>
<evidence type="ECO:0000256" key="12">
    <source>
        <dbReference type="ARBA" id="ARBA00022967"/>
    </source>
</evidence>
<dbReference type="Pfam" id="PF00122">
    <property type="entry name" value="E1-E2_ATPase"/>
    <property type="match status" value="1"/>
</dbReference>
<evidence type="ECO:0000256" key="1">
    <source>
        <dbReference type="ARBA" id="ARBA00001946"/>
    </source>
</evidence>
<dbReference type="GO" id="GO:0005886">
    <property type="term" value="C:plasma membrane"/>
    <property type="evidence" value="ECO:0007669"/>
    <property type="project" value="UniProtKB-SubCell"/>
</dbReference>
<dbReference type="InterPro" id="IPR018303">
    <property type="entry name" value="ATPase_P-typ_P_site"/>
</dbReference>
<dbReference type="FunFam" id="1.20.1110.10:FF:000020">
    <property type="entry name" value="Sodium ion P-type ATPase"/>
    <property type="match status" value="1"/>
</dbReference>
<dbReference type="Gene3D" id="3.40.1110.10">
    <property type="entry name" value="Calcium-transporting ATPase, cytoplasmic domain N"/>
    <property type="match status" value="1"/>
</dbReference>
<evidence type="ECO:0000313" key="24">
    <source>
        <dbReference type="EMBL" id="RVD90222.1"/>
    </source>
</evidence>
<keyword evidence="13 22" id="KW-1133">Transmembrane helix</keyword>
<evidence type="ECO:0000256" key="15">
    <source>
        <dbReference type="ARBA" id="ARBA00023065"/>
    </source>
</evidence>
<keyword evidence="8" id="KW-0547">Nucleotide-binding</keyword>
<keyword evidence="12" id="KW-1278">Translocase</keyword>
<feature type="transmembrane region" description="Helical" evidence="22">
    <location>
        <begin position="1000"/>
        <end position="1023"/>
    </location>
</feature>
<dbReference type="AlphaFoldDB" id="A0A437AGF0"/>
<keyword evidence="10" id="KW-0460">Magnesium</keyword>
<evidence type="ECO:0000256" key="6">
    <source>
        <dbReference type="ARBA" id="ARBA00022692"/>
    </source>
</evidence>
<comment type="catalytic activity">
    <reaction evidence="21">
        <text>Na(+)(in) + ATP + H2O = Na(+)(out) + ADP + phosphate + H(+)</text>
        <dbReference type="Rhea" id="RHEA:14633"/>
        <dbReference type="ChEBI" id="CHEBI:15377"/>
        <dbReference type="ChEBI" id="CHEBI:15378"/>
        <dbReference type="ChEBI" id="CHEBI:29101"/>
        <dbReference type="ChEBI" id="CHEBI:30616"/>
        <dbReference type="ChEBI" id="CHEBI:43474"/>
        <dbReference type="ChEBI" id="CHEBI:456216"/>
        <dbReference type="EC" id="7.2.2.3"/>
    </reaction>
    <physiologicalReaction direction="left-to-right" evidence="21">
        <dbReference type="Rhea" id="RHEA:14634"/>
    </physiologicalReaction>
</comment>
<evidence type="ECO:0000256" key="19">
    <source>
        <dbReference type="ARBA" id="ARBA00035029"/>
    </source>
</evidence>
<dbReference type="GeneID" id="93583508"/>
<dbReference type="SUPFAM" id="SSF81660">
    <property type="entry name" value="Metal cation-transporting ATPase, ATP-binding domain N"/>
    <property type="match status" value="1"/>
</dbReference>
<evidence type="ECO:0000256" key="9">
    <source>
        <dbReference type="ARBA" id="ARBA00022840"/>
    </source>
</evidence>
<feature type="transmembrane region" description="Helical" evidence="22">
    <location>
        <begin position="863"/>
        <end position="884"/>
    </location>
</feature>
<dbReference type="SUPFAM" id="SSF81665">
    <property type="entry name" value="Calcium ATPase, transmembrane domain M"/>
    <property type="match status" value="1"/>
</dbReference>
<sequence length="1042" mass="113589">MSPKETPTGQSAPSLQRPAHAIDHTKVVAETGTNAIDGLTSAEAAERLQRHGRNVLDNTGGVRSLEILIRQVANPMNLVLLLAMTASFGIRAWIEGGVVSAVIFLNIVIGFFQEYRAESILDSLKSLSFPTAVVIRDGKTVTVPTADVVVGDIVEMKMGDTVPADVRLIEAVNFETDEALLTGESLPVRKDADEVYDVDTGAGDRLNVAYSSTTITKGRAKGVIYAIGMKTEIGLIAASLQQKRTSRTAQRLGDNEKRPHKIVKAWSSIALDSVKAFFGLNVGTPLQQRMAKLAIFLFGTAILCTIIVLAANKFSSSQEVIIYAVATGLSMIPASLLVVLTITLAAGTNQMAKRHVIVRNPKSLEALGAVTDICSDKTGTLTQGKMVARKAWIPSIGTYSVDTGSEPFNPQLGTVYLSQSTPGSLAGNDSNLGDAEDARTSTKRNSQLRKFLDVAALANLAEVHQNDEGKWVARGDPTEIAIQVLSSRFGWNRNGLVGSGWRHVAEFPFDSGVKKMSVVFANKAGESYIFTKGAVEKIVASCTTVQLNREGVVSMTDDLRDEILKNMEALAGMGLRVLALASKRYHEEIIPSQERRDEIESQLEFQGLIGLYDPPRPESKGSVAQCHKAGVTVHMVTGDHPKTARAIAEEVGILPSASEVALLSREVSDSLVMTASQFDGLTDDQIDALPALPLVVARCAPSTKVRMIEALHRREKFCAMTGDGVNDSPSLKHADVGIAMGQSGSDVAKAASDIVLTDDNFASILNALEEGRRMFDNIQKVLCHLLAQNLAQAVTLLIGLGFKDASGTSVFPITPVEIMWIITVTGGTPDMGLGFEKAAPDILTRPPVGRQGIFSLEVMIDMIVYGVWIGALCLSSFTLVLYGFNNQDGNPLGFNCNHEYTLQCDAVFRARATCFVCLMWFLLFLAWELVDLRRSFFYLHASDVADGEQVKKRKVFTQWAVDIWRNRFLFWAVIIGFCSVFPVLYIPVVNTRVFKHKGITWEWGVAFVAFFLFFAGVETWKWLKRAWFRRQARKQRDTAGNA</sequence>
<keyword evidence="14" id="KW-0915">Sodium</keyword>
<keyword evidence="11" id="KW-0630">Potassium</keyword>
<dbReference type="InterPro" id="IPR001757">
    <property type="entry name" value="P_typ_ATPase"/>
</dbReference>
<evidence type="ECO:0000256" key="22">
    <source>
        <dbReference type="SAM" id="Phobius"/>
    </source>
</evidence>
<protein>
    <recommendedName>
        <fullName evidence="19">P-type Na(+) transporter</fullName>
        <ecNumber evidence="19">7.2.2.3</ecNumber>
    </recommendedName>
</protein>
<feature type="transmembrane region" description="Helical" evidence="22">
    <location>
        <begin position="96"/>
        <end position="115"/>
    </location>
</feature>
<evidence type="ECO:0000256" key="2">
    <source>
        <dbReference type="ARBA" id="ARBA00004651"/>
    </source>
</evidence>
<comment type="similarity">
    <text evidence="18">Belongs to the cation transport ATPase (P-type) (TC 3.A.3) family. Type IID subfamily.</text>
</comment>
<feature type="transmembrane region" description="Helical" evidence="22">
    <location>
        <begin position="968"/>
        <end position="988"/>
    </location>
</feature>
<dbReference type="InterPro" id="IPR006068">
    <property type="entry name" value="ATPase_P-typ_cation-transptr_C"/>
</dbReference>
<feature type="transmembrane region" description="Helical" evidence="22">
    <location>
        <begin position="910"/>
        <end position="930"/>
    </location>
</feature>
<name>A0A437AGF0_ARTFL</name>
<dbReference type="PANTHER" id="PTHR42861">
    <property type="entry name" value="CALCIUM-TRANSPORTING ATPASE"/>
    <property type="match status" value="1"/>
</dbReference>
<feature type="domain" description="Cation-transporting P-type ATPase N-terminal" evidence="23">
    <location>
        <begin position="18"/>
        <end position="92"/>
    </location>
</feature>